<name>A0A5J4ULG3_9EUKA</name>
<feature type="compositionally biased region" description="Basic and acidic residues" evidence="1">
    <location>
        <begin position="157"/>
        <end position="183"/>
    </location>
</feature>
<dbReference type="AlphaFoldDB" id="A0A5J4ULG3"/>
<gene>
    <name evidence="2" type="ORF">EZS28_033125</name>
</gene>
<reference evidence="2 3" key="1">
    <citation type="submission" date="2019-03" db="EMBL/GenBank/DDBJ databases">
        <title>Single cell metagenomics reveals metabolic interactions within the superorganism composed of flagellate Streblomastix strix and complex community of Bacteroidetes bacteria on its surface.</title>
        <authorList>
            <person name="Treitli S.C."/>
            <person name="Kolisko M."/>
            <person name="Husnik F."/>
            <person name="Keeling P."/>
            <person name="Hampl V."/>
        </authorList>
    </citation>
    <scope>NUCLEOTIDE SEQUENCE [LARGE SCALE GENOMIC DNA]</scope>
    <source>
        <strain evidence="2">ST1C</strain>
    </source>
</reference>
<feature type="compositionally biased region" description="Basic and acidic residues" evidence="1">
    <location>
        <begin position="309"/>
        <end position="320"/>
    </location>
</feature>
<dbReference type="InterPro" id="IPR043502">
    <property type="entry name" value="DNA/RNA_pol_sf"/>
</dbReference>
<feature type="region of interest" description="Disordered" evidence="1">
    <location>
        <begin position="155"/>
        <end position="183"/>
    </location>
</feature>
<feature type="region of interest" description="Disordered" evidence="1">
    <location>
        <begin position="299"/>
        <end position="320"/>
    </location>
</feature>
<protein>
    <submittedName>
        <fullName evidence="2">Uncharacterized protein</fullName>
    </submittedName>
</protein>
<dbReference type="Proteomes" id="UP000324800">
    <property type="component" value="Unassembled WGS sequence"/>
</dbReference>
<proteinExistence type="predicted"/>
<comment type="caution">
    <text evidence="2">The sequence shown here is derived from an EMBL/GenBank/DDBJ whole genome shotgun (WGS) entry which is preliminary data.</text>
</comment>
<evidence type="ECO:0000313" key="2">
    <source>
        <dbReference type="EMBL" id="KAA6371349.1"/>
    </source>
</evidence>
<dbReference type="EMBL" id="SNRW01014560">
    <property type="protein sequence ID" value="KAA6371349.1"/>
    <property type="molecule type" value="Genomic_DNA"/>
</dbReference>
<feature type="non-terminal residue" evidence="2">
    <location>
        <position position="337"/>
    </location>
</feature>
<dbReference type="SUPFAM" id="SSF56672">
    <property type="entry name" value="DNA/RNA polymerases"/>
    <property type="match status" value="1"/>
</dbReference>
<dbReference type="Gene3D" id="3.10.10.10">
    <property type="entry name" value="HIV Type 1 Reverse Transcriptase, subunit A, domain 1"/>
    <property type="match status" value="1"/>
</dbReference>
<evidence type="ECO:0000256" key="1">
    <source>
        <dbReference type="SAM" id="MobiDB-lite"/>
    </source>
</evidence>
<accession>A0A5J4ULG3</accession>
<sequence>MIGARLLLYTKAYEKINMDKTIKIGCYARWKSEESRMIIAGQRRIIKFTGNEEQAQQLDQLIQEELNQGLIRVFNQQEVLLWNRTFAIKKPGGGLRRIMDCRPLNTQLKVQHFTMNDLNKVLEIWKKNDWAQVPCVFAQRNTLYASGNGLRDLNSTEDFRKDNINNKRQSEKQESSSDSELCRRHSVPDVGSALARGRDKMDSVGIQEIWMGDQREQEHIVAGLAICVPGMEVQFSNNGDLVDQQEKEGIGNVSPKIDKTNNGIKATKDKKRGKFGWQASIFHPIIQTRRTTSIANKQVNEQSSENVGLDERNDSNEKVLDSVVLVDKPCGEQQTKD</sequence>
<organism evidence="2 3">
    <name type="scientific">Streblomastix strix</name>
    <dbReference type="NCBI Taxonomy" id="222440"/>
    <lineage>
        <taxon>Eukaryota</taxon>
        <taxon>Metamonada</taxon>
        <taxon>Preaxostyla</taxon>
        <taxon>Oxymonadida</taxon>
        <taxon>Streblomastigidae</taxon>
        <taxon>Streblomastix</taxon>
    </lineage>
</organism>
<evidence type="ECO:0000313" key="3">
    <source>
        <dbReference type="Proteomes" id="UP000324800"/>
    </source>
</evidence>
<feature type="region of interest" description="Disordered" evidence="1">
    <location>
        <begin position="251"/>
        <end position="270"/>
    </location>
</feature>